<feature type="transmembrane region" description="Helical" evidence="7">
    <location>
        <begin position="239"/>
        <end position="257"/>
    </location>
</feature>
<dbReference type="SUPFAM" id="SSF103473">
    <property type="entry name" value="MFS general substrate transporter"/>
    <property type="match status" value="1"/>
</dbReference>
<evidence type="ECO:0000256" key="1">
    <source>
        <dbReference type="ARBA" id="ARBA00004477"/>
    </source>
</evidence>
<feature type="transmembrane region" description="Helical" evidence="7">
    <location>
        <begin position="310"/>
        <end position="330"/>
    </location>
</feature>
<evidence type="ECO:0000313" key="10">
    <source>
        <dbReference type="Proteomes" id="UP001583193"/>
    </source>
</evidence>
<dbReference type="PANTHER" id="PTHR22911:SF6">
    <property type="entry name" value="SOLUTE CARRIER FAMILY 35 MEMBER G1"/>
    <property type="match status" value="1"/>
</dbReference>
<feature type="compositionally biased region" description="Polar residues" evidence="6">
    <location>
        <begin position="8"/>
        <end position="22"/>
    </location>
</feature>
<reference evidence="9 10" key="1">
    <citation type="journal article" date="2024" name="IMA Fungus">
        <title>IMA Genome - F19 : A genome assembly and annotation guide to empower mycologists, including annotated draft genome sequences of Ceratocystis pirilliformis, Diaporthe australafricana, Fusarium ophioides, Paecilomyces lecythidis, and Sporothrix stenoceras.</title>
        <authorList>
            <person name="Aylward J."/>
            <person name="Wilson A.M."/>
            <person name="Visagie C.M."/>
            <person name="Spraker J."/>
            <person name="Barnes I."/>
            <person name="Buitendag C."/>
            <person name="Ceriani C."/>
            <person name="Del Mar Angel L."/>
            <person name="du Plessis D."/>
            <person name="Fuchs T."/>
            <person name="Gasser K."/>
            <person name="Kramer D."/>
            <person name="Li W."/>
            <person name="Munsamy K."/>
            <person name="Piso A."/>
            <person name="Price J.L."/>
            <person name="Sonnekus B."/>
            <person name="Thomas C."/>
            <person name="van der Nest A."/>
            <person name="van Dijk A."/>
            <person name="van Heerden A."/>
            <person name="van Vuuren N."/>
            <person name="Yilmaz N."/>
            <person name="Duong T.A."/>
            <person name="van der Merwe N.A."/>
            <person name="Wingfield M.J."/>
            <person name="Wingfield B.D."/>
        </authorList>
    </citation>
    <scope>NUCLEOTIDE SEQUENCE [LARGE SCALE GENOMIC DNA]</scope>
    <source>
        <strain evidence="9 10">CMW 18167</strain>
    </source>
</reference>
<dbReference type="SUPFAM" id="SSF103481">
    <property type="entry name" value="Multidrug resistance efflux transporter EmrE"/>
    <property type="match status" value="1"/>
</dbReference>
<feature type="transmembrane region" description="Helical" evidence="7">
    <location>
        <begin position="209"/>
        <end position="233"/>
    </location>
</feature>
<dbReference type="EMBL" id="JAVDPF010000001">
    <property type="protein sequence ID" value="KAL1886430.1"/>
    <property type="molecule type" value="Genomic_DNA"/>
</dbReference>
<gene>
    <name evidence="9" type="ORF">Plec18167_000361</name>
</gene>
<proteinExistence type="predicted"/>
<keyword evidence="10" id="KW-1185">Reference proteome</keyword>
<dbReference type="InterPro" id="IPR000620">
    <property type="entry name" value="EamA_dom"/>
</dbReference>
<accession>A0ABR3YEJ1</accession>
<comment type="caution">
    <text evidence="9">The sequence shown here is derived from an EMBL/GenBank/DDBJ whole genome shotgun (WGS) entry which is preliminary data.</text>
</comment>
<feature type="transmembrane region" description="Helical" evidence="7">
    <location>
        <begin position="342"/>
        <end position="366"/>
    </location>
</feature>
<feature type="region of interest" description="Disordered" evidence="6">
    <location>
        <begin position="1"/>
        <end position="77"/>
    </location>
</feature>
<evidence type="ECO:0000256" key="7">
    <source>
        <dbReference type="SAM" id="Phobius"/>
    </source>
</evidence>
<feature type="transmembrane region" description="Helical" evidence="7">
    <location>
        <begin position="378"/>
        <end position="402"/>
    </location>
</feature>
<evidence type="ECO:0000313" key="9">
    <source>
        <dbReference type="EMBL" id="KAL1886430.1"/>
    </source>
</evidence>
<feature type="transmembrane region" description="Helical" evidence="7">
    <location>
        <begin position="269"/>
        <end position="290"/>
    </location>
</feature>
<feature type="domain" description="EamA" evidence="8">
    <location>
        <begin position="142"/>
        <end position="282"/>
    </location>
</feature>
<organism evidence="9 10">
    <name type="scientific">Paecilomyces lecythidis</name>
    <dbReference type="NCBI Taxonomy" id="3004212"/>
    <lineage>
        <taxon>Eukaryota</taxon>
        <taxon>Fungi</taxon>
        <taxon>Dikarya</taxon>
        <taxon>Ascomycota</taxon>
        <taxon>Pezizomycotina</taxon>
        <taxon>Eurotiomycetes</taxon>
        <taxon>Eurotiomycetidae</taxon>
        <taxon>Eurotiales</taxon>
        <taxon>Thermoascaceae</taxon>
        <taxon>Paecilomyces</taxon>
    </lineage>
</organism>
<dbReference type="InterPro" id="IPR036259">
    <property type="entry name" value="MFS_trans_sf"/>
</dbReference>
<evidence type="ECO:0000256" key="6">
    <source>
        <dbReference type="SAM" id="MobiDB-lite"/>
    </source>
</evidence>
<dbReference type="PANTHER" id="PTHR22911">
    <property type="entry name" value="ACYL-MALONYL CONDENSING ENZYME-RELATED"/>
    <property type="match status" value="1"/>
</dbReference>
<keyword evidence="3" id="KW-0256">Endoplasmic reticulum</keyword>
<keyword evidence="5 7" id="KW-0472">Membrane</keyword>
<sequence length="519" mass="55682">MAAPRSSPELTGQAPDSSQGNQGIAGIPSQPSGIVTSIEDENDNKHKDYPQISRSGIADDRPSNKRDDAQHLGVPLANSFRPSTDSLYSDLSVYSGRIANDPSCDVPLLRSPSPAGSPFDAGYVAPPTTWKGTLWTAWLQSKGMIMVMLSQFFGASMNVMTRLLEMDGAHGKGMDPFQILFARMSITAIASYAYMWYAKVPHPLGTREVVWLLVLRAFGGFFGVFGIYYAMLYMPLSEATVLTFLAPIVACYACSFLMPNEPFTRKQQLAGIVSLLGVVLIAQPFGQGSVGSDNDDKSGDTGESQPVDTYHHMLAVLVSLVGVLGAACAYTTIRWIGTRAHALVSVTYFSTWTTLVSVVAILALPSSNFRLPANITEWALLLGLGVAGFVLQFLLTAGLAYVPPPKPGQSSRAQSSSGHGSRATSMVYTQMLFALFYDKVIWNSTPSAASWAGSGLILGSAIYVAVARENNRKVEVVSAENNRAAVAKDPADEEADDLESGTALLQEGVESVQPDLRQR</sequence>
<dbReference type="Pfam" id="PF00892">
    <property type="entry name" value="EamA"/>
    <property type="match status" value="1"/>
</dbReference>
<keyword evidence="4 7" id="KW-1133">Transmembrane helix</keyword>
<dbReference type="Proteomes" id="UP001583193">
    <property type="component" value="Unassembled WGS sequence"/>
</dbReference>
<dbReference type="InterPro" id="IPR037185">
    <property type="entry name" value="EmrE-like"/>
</dbReference>
<evidence type="ECO:0000256" key="5">
    <source>
        <dbReference type="ARBA" id="ARBA00023136"/>
    </source>
</evidence>
<evidence type="ECO:0000259" key="8">
    <source>
        <dbReference type="Pfam" id="PF00892"/>
    </source>
</evidence>
<feature type="transmembrane region" description="Helical" evidence="7">
    <location>
        <begin position="144"/>
        <end position="164"/>
    </location>
</feature>
<name>A0ABR3YEJ1_9EURO</name>
<evidence type="ECO:0000256" key="2">
    <source>
        <dbReference type="ARBA" id="ARBA00022692"/>
    </source>
</evidence>
<keyword evidence="2 7" id="KW-0812">Transmembrane</keyword>
<protein>
    <recommendedName>
        <fullName evidence="8">EamA domain-containing protein</fullName>
    </recommendedName>
</protein>
<feature type="transmembrane region" description="Helical" evidence="7">
    <location>
        <begin position="176"/>
        <end position="197"/>
    </location>
</feature>
<evidence type="ECO:0000256" key="3">
    <source>
        <dbReference type="ARBA" id="ARBA00022824"/>
    </source>
</evidence>
<feature type="compositionally biased region" description="Basic and acidic residues" evidence="6">
    <location>
        <begin position="57"/>
        <end position="70"/>
    </location>
</feature>
<evidence type="ECO:0000256" key="4">
    <source>
        <dbReference type="ARBA" id="ARBA00022989"/>
    </source>
</evidence>
<comment type="subcellular location">
    <subcellularLocation>
        <location evidence="1">Endoplasmic reticulum membrane</location>
        <topology evidence="1">Multi-pass membrane protein</topology>
    </subcellularLocation>
</comment>